<protein>
    <submittedName>
        <fullName evidence="1">Uncharacterized protein</fullName>
    </submittedName>
</protein>
<name>A0A4C1TBH8_EUMVA</name>
<comment type="caution">
    <text evidence="1">The sequence shown here is derived from an EMBL/GenBank/DDBJ whole genome shotgun (WGS) entry which is preliminary data.</text>
</comment>
<organism evidence="1 2">
    <name type="scientific">Eumeta variegata</name>
    <name type="common">Bagworm moth</name>
    <name type="synonym">Eumeta japonica</name>
    <dbReference type="NCBI Taxonomy" id="151549"/>
    <lineage>
        <taxon>Eukaryota</taxon>
        <taxon>Metazoa</taxon>
        <taxon>Ecdysozoa</taxon>
        <taxon>Arthropoda</taxon>
        <taxon>Hexapoda</taxon>
        <taxon>Insecta</taxon>
        <taxon>Pterygota</taxon>
        <taxon>Neoptera</taxon>
        <taxon>Endopterygota</taxon>
        <taxon>Lepidoptera</taxon>
        <taxon>Glossata</taxon>
        <taxon>Ditrysia</taxon>
        <taxon>Tineoidea</taxon>
        <taxon>Psychidae</taxon>
        <taxon>Oiketicinae</taxon>
        <taxon>Eumeta</taxon>
    </lineage>
</organism>
<reference evidence="1 2" key="1">
    <citation type="journal article" date="2019" name="Commun. Biol.">
        <title>The bagworm genome reveals a unique fibroin gene that provides high tensile strength.</title>
        <authorList>
            <person name="Kono N."/>
            <person name="Nakamura H."/>
            <person name="Ohtoshi R."/>
            <person name="Tomita M."/>
            <person name="Numata K."/>
            <person name="Arakawa K."/>
        </authorList>
    </citation>
    <scope>NUCLEOTIDE SEQUENCE [LARGE SCALE GENOMIC DNA]</scope>
</reference>
<proteinExistence type="predicted"/>
<evidence type="ECO:0000313" key="1">
    <source>
        <dbReference type="EMBL" id="GBP10940.1"/>
    </source>
</evidence>
<dbReference type="Proteomes" id="UP000299102">
    <property type="component" value="Unassembled WGS sequence"/>
</dbReference>
<sequence>MGTLLWRLRREDGPGAGGEERRPRPAEYAERYRRRAAALTGAHFRLGLWIVLKCYMASPRAGGKMVLTTDVPAITGYAASVSALLAAFSRGSHHINTGGMPPSVVSTAPQITIPLPGLLSRFRSRSHSWAPHRPRSLIGFRDTLDLIPVKLYLRNAYSYTENARAAVTPLY</sequence>
<dbReference type="AlphaFoldDB" id="A0A4C1TBH8"/>
<gene>
    <name evidence="1" type="ORF">EVAR_5503_1</name>
</gene>
<evidence type="ECO:0000313" key="2">
    <source>
        <dbReference type="Proteomes" id="UP000299102"/>
    </source>
</evidence>
<keyword evidence="2" id="KW-1185">Reference proteome</keyword>
<dbReference type="EMBL" id="BGZK01000043">
    <property type="protein sequence ID" value="GBP10940.1"/>
    <property type="molecule type" value="Genomic_DNA"/>
</dbReference>
<accession>A0A4C1TBH8</accession>